<feature type="signal peptide" evidence="1">
    <location>
        <begin position="1"/>
        <end position="25"/>
    </location>
</feature>
<proteinExistence type="predicted"/>
<accession>A0A2I0AH08</accession>
<dbReference type="EMBL" id="KZ451982">
    <property type="protein sequence ID" value="PKA54832.1"/>
    <property type="molecule type" value="Genomic_DNA"/>
</dbReference>
<name>A0A2I0AH08_9ASPA</name>
<gene>
    <name evidence="2" type="ORF">AXF42_Ash000667</name>
</gene>
<keyword evidence="3" id="KW-1185">Reference proteome</keyword>
<dbReference type="Proteomes" id="UP000236161">
    <property type="component" value="Unassembled WGS sequence"/>
</dbReference>
<organism evidence="2 3">
    <name type="scientific">Apostasia shenzhenica</name>
    <dbReference type="NCBI Taxonomy" id="1088818"/>
    <lineage>
        <taxon>Eukaryota</taxon>
        <taxon>Viridiplantae</taxon>
        <taxon>Streptophyta</taxon>
        <taxon>Embryophyta</taxon>
        <taxon>Tracheophyta</taxon>
        <taxon>Spermatophyta</taxon>
        <taxon>Magnoliopsida</taxon>
        <taxon>Liliopsida</taxon>
        <taxon>Asparagales</taxon>
        <taxon>Orchidaceae</taxon>
        <taxon>Apostasioideae</taxon>
        <taxon>Apostasia</taxon>
    </lineage>
</organism>
<feature type="chain" id="PRO_5014167937" evidence="1">
    <location>
        <begin position="26"/>
        <end position="146"/>
    </location>
</feature>
<keyword evidence="1" id="KW-0732">Signal</keyword>
<evidence type="ECO:0000313" key="2">
    <source>
        <dbReference type="EMBL" id="PKA54832.1"/>
    </source>
</evidence>
<dbReference type="AlphaFoldDB" id="A0A2I0AH08"/>
<evidence type="ECO:0000313" key="3">
    <source>
        <dbReference type="Proteomes" id="UP000236161"/>
    </source>
</evidence>
<sequence length="146" mass="16324">MASNSGDRLLLLLLLFTATVAIAAAQPPDQRTATRLELQGLTEFVQSMMQRFNEMQPERVSAEGLLRRVVGVRLGLTVAEQAVQAVMRYSFRIFGVMYVYLIWPHDQPPTLVLAEDVVATLRILVPNGDFNLAGVEEFDGFHPLHE</sequence>
<reference evidence="2 3" key="1">
    <citation type="journal article" date="2017" name="Nature">
        <title>The Apostasia genome and the evolution of orchids.</title>
        <authorList>
            <person name="Zhang G.Q."/>
            <person name="Liu K.W."/>
            <person name="Li Z."/>
            <person name="Lohaus R."/>
            <person name="Hsiao Y.Y."/>
            <person name="Niu S.C."/>
            <person name="Wang J.Y."/>
            <person name="Lin Y.C."/>
            <person name="Xu Q."/>
            <person name="Chen L.J."/>
            <person name="Yoshida K."/>
            <person name="Fujiwara S."/>
            <person name="Wang Z.W."/>
            <person name="Zhang Y.Q."/>
            <person name="Mitsuda N."/>
            <person name="Wang M."/>
            <person name="Liu G.H."/>
            <person name="Pecoraro L."/>
            <person name="Huang H.X."/>
            <person name="Xiao X.J."/>
            <person name="Lin M."/>
            <person name="Wu X.Y."/>
            <person name="Wu W.L."/>
            <person name="Chen Y.Y."/>
            <person name="Chang S.B."/>
            <person name="Sakamoto S."/>
            <person name="Ohme-Takagi M."/>
            <person name="Yagi M."/>
            <person name="Zeng S.J."/>
            <person name="Shen C.Y."/>
            <person name="Yeh C.M."/>
            <person name="Luo Y.B."/>
            <person name="Tsai W.C."/>
            <person name="Van de Peer Y."/>
            <person name="Liu Z.J."/>
        </authorList>
    </citation>
    <scope>NUCLEOTIDE SEQUENCE [LARGE SCALE GENOMIC DNA]</scope>
    <source>
        <strain evidence="3">cv. Shenzhen</strain>
        <tissue evidence="2">Stem</tissue>
    </source>
</reference>
<protein>
    <submittedName>
        <fullName evidence="2">Uncharacterized protein</fullName>
    </submittedName>
</protein>
<evidence type="ECO:0000256" key="1">
    <source>
        <dbReference type="SAM" id="SignalP"/>
    </source>
</evidence>